<dbReference type="GeneID" id="41969718"/>
<evidence type="ECO:0000256" key="6">
    <source>
        <dbReference type="SAM" id="MobiDB-lite"/>
    </source>
</evidence>
<comment type="similarity">
    <text evidence="1">Belongs to the paxM FAD-dependent monooxygenase family.</text>
</comment>
<keyword evidence="5" id="KW-0503">Monooxygenase</keyword>
<dbReference type="Proteomes" id="UP000319257">
    <property type="component" value="Unassembled WGS sequence"/>
</dbReference>
<dbReference type="GO" id="GO:0071949">
    <property type="term" value="F:FAD binding"/>
    <property type="evidence" value="ECO:0007669"/>
    <property type="project" value="InterPro"/>
</dbReference>
<name>A0A507AD05_9PEZI</name>
<dbReference type="OrthoDB" id="16820at2759"/>
<dbReference type="PRINTS" id="PR00420">
    <property type="entry name" value="RNGMNOXGNASE"/>
</dbReference>
<reference evidence="8 9" key="1">
    <citation type="submission" date="2019-06" db="EMBL/GenBank/DDBJ databases">
        <title>Draft genome sequence of the filamentous fungus Phialemoniopsis curvata isolated from diesel fuel.</title>
        <authorList>
            <person name="Varaljay V.A."/>
            <person name="Lyon W.J."/>
            <person name="Crouch A.L."/>
            <person name="Drake C.E."/>
            <person name="Hollomon J.M."/>
            <person name="Nadeau L.J."/>
            <person name="Nunn H.S."/>
            <person name="Stevenson B.S."/>
            <person name="Bojanowski C.L."/>
            <person name="Crookes-Goodson W.J."/>
        </authorList>
    </citation>
    <scope>NUCLEOTIDE SEQUENCE [LARGE SCALE GENOMIC DNA]</scope>
    <source>
        <strain evidence="8 9">D216</strain>
    </source>
</reference>
<keyword evidence="4" id="KW-0560">Oxidoreductase</keyword>
<dbReference type="SUPFAM" id="SSF51905">
    <property type="entry name" value="FAD/NAD(P)-binding domain"/>
    <property type="match status" value="1"/>
</dbReference>
<feature type="compositionally biased region" description="Polar residues" evidence="6">
    <location>
        <begin position="7"/>
        <end position="24"/>
    </location>
</feature>
<keyword evidence="9" id="KW-1185">Reference proteome</keyword>
<accession>A0A507AD05</accession>
<evidence type="ECO:0000313" key="9">
    <source>
        <dbReference type="Proteomes" id="UP000319257"/>
    </source>
</evidence>
<dbReference type="PANTHER" id="PTHR13789:SF236">
    <property type="entry name" value="MONOOXYGENASE, PUTATIVE (AFU_ORTHOLOGUE AFUA_6G12060)-RELATED"/>
    <property type="match status" value="1"/>
</dbReference>
<evidence type="ECO:0000256" key="1">
    <source>
        <dbReference type="ARBA" id="ARBA00007992"/>
    </source>
</evidence>
<dbReference type="Gene3D" id="3.50.50.60">
    <property type="entry name" value="FAD/NAD(P)-binding domain"/>
    <property type="match status" value="1"/>
</dbReference>
<dbReference type="PANTHER" id="PTHR13789">
    <property type="entry name" value="MONOOXYGENASE"/>
    <property type="match status" value="1"/>
</dbReference>
<evidence type="ECO:0000256" key="2">
    <source>
        <dbReference type="ARBA" id="ARBA00022630"/>
    </source>
</evidence>
<comment type="caution">
    <text evidence="8">The sequence shown here is derived from an EMBL/GenBank/DDBJ whole genome shotgun (WGS) entry which is preliminary data.</text>
</comment>
<dbReference type="RefSeq" id="XP_030988486.1">
    <property type="nucleotide sequence ID" value="XM_031136442.1"/>
</dbReference>
<dbReference type="STRING" id="1093900.A0A507AD05"/>
<dbReference type="InParanoid" id="A0A507AD05"/>
<dbReference type="InterPro" id="IPR036188">
    <property type="entry name" value="FAD/NAD-bd_sf"/>
</dbReference>
<evidence type="ECO:0000256" key="4">
    <source>
        <dbReference type="ARBA" id="ARBA00023002"/>
    </source>
</evidence>
<dbReference type="SUPFAM" id="SSF54373">
    <property type="entry name" value="FAD-linked reductases, C-terminal domain"/>
    <property type="match status" value="1"/>
</dbReference>
<dbReference type="InterPro" id="IPR002938">
    <property type="entry name" value="FAD-bd"/>
</dbReference>
<keyword evidence="2" id="KW-0285">Flavoprotein</keyword>
<gene>
    <name evidence="8" type="ORF">E0L32_002271</name>
</gene>
<feature type="region of interest" description="Disordered" evidence="6">
    <location>
        <begin position="1"/>
        <end position="31"/>
    </location>
</feature>
<dbReference type="InterPro" id="IPR050493">
    <property type="entry name" value="FAD-dep_Monooxygenase_BioMet"/>
</dbReference>
<dbReference type="Pfam" id="PF01494">
    <property type="entry name" value="FAD_binding_3"/>
    <property type="match status" value="1"/>
</dbReference>
<evidence type="ECO:0000259" key="7">
    <source>
        <dbReference type="Pfam" id="PF01494"/>
    </source>
</evidence>
<evidence type="ECO:0000256" key="5">
    <source>
        <dbReference type="ARBA" id="ARBA00023033"/>
    </source>
</evidence>
<evidence type="ECO:0000256" key="3">
    <source>
        <dbReference type="ARBA" id="ARBA00022827"/>
    </source>
</evidence>
<dbReference type="EMBL" id="SKBQ01000009">
    <property type="protein sequence ID" value="TPX06775.1"/>
    <property type="molecule type" value="Genomic_DNA"/>
</dbReference>
<evidence type="ECO:0000313" key="8">
    <source>
        <dbReference type="EMBL" id="TPX06775.1"/>
    </source>
</evidence>
<feature type="domain" description="FAD-binding" evidence="7">
    <location>
        <begin position="90"/>
        <end position="408"/>
    </location>
</feature>
<protein>
    <recommendedName>
        <fullName evidence="7">FAD-binding domain-containing protein</fullName>
    </recommendedName>
</protein>
<keyword evidence="3" id="KW-0274">FAD</keyword>
<sequence>MEDVPQFSASHSRTQSYTPASGTDSPKHAILSPALDQGAPRLTDPDLVLQPDPATFIVQSAKKSAPLHTSSLAMPANTNGNDQKPRGRFIVVGAGYAGLATAIELRRKGFEVQVVEAAKNMTTQGDIIQVGSNATRVMSHWGNVLEQAVAESAQPKDMKMFDKTGRVLLHAPLPTEFSGFPVLYSNRGLLQRLILEYARSIGVEFRFGERVREYFEEKDGAGIVIGDERIKADGVVAADGIHSLARKHVIGIQQHPRTSGFAVYRTCFPLDLLADDPLTKPLTELKEDMFRVWLDTDVHAILFILAKVRQVVIFCTHKDTYEVEESWTNPGDLDDMLKISKGWDPVIVAAMKAVPRDKLIDWKLLWRDPIRQWVSSTGRITLVGDAAHPHLPTSGQGAAQAFEDAGTIGALVDKLGVEEISTAFKAFEKLRYERTSLTQRMGWETRHRWHQTDWDMVAANPEFLKMPQPMWLYDFDAEQYAYDRLDEVVDSVKNGTPFVSKNLPEGHVHEDWTVEMMMDLEKEQAKEHFYRVANK</sequence>
<dbReference type="GO" id="GO:0004497">
    <property type="term" value="F:monooxygenase activity"/>
    <property type="evidence" value="ECO:0007669"/>
    <property type="project" value="UniProtKB-KW"/>
</dbReference>
<dbReference type="AlphaFoldDB" id="A0A507AD05"/>
<proteinExistence type="inferred from homology"/>
<organism evidence="8 9">
    <name type="scientific">Thyridium curvatum</name>
    <dbReference type="NCBI Taxonomy" id="1093900"/>
    <lineage>
        <taxon>Eukaryota</taxon>
        <taxon>Fungi</taxon>
        <taxon>Dikarya</taxon>
        <taxon>Ascomycota</taxon>
        <taxon>Pezizomycotina</taxon>
        <taxon>Sordariomycetes</taxon>
        <taxon>Sordariomycetidae</taxon>
        <taxon>Thyridiales</taxon>
        <taxon>Thyridiaceae</taxon>
        <taxon>Thyridium</taxon>
    </lineage>
</organism>